<dbReference type="InterPro" id="IPR005158">
    <property type="entry name" value="BTAD"/>
</dbReference>
<dbReference type="CDD" id="cd15831">
    <property type="entry name" value="BTAD"/>
    <property type="match status" value="1"/>
</dbReference>
<dbReference type="PANTHER" id="PTHR35807">
    <property type="entry name" value="TRANSCRIPTIONAL REGULATOR REDD-RELATED"/>
    <property type="match status" value="1"/>
</dbReference>
<dbReference type="InterPro" id="IPR011990">
    <property type="entry name" value="TPR-like_helical_dom_sf"/>
</dbReference>
<dbReference type="Gene3D" id="1.25.40.10">
    <property type="entry name" value="Tetratricopeptide repeat domain"/>
    <property type="match status" value="1"/>
</dbReference>
<dbReference type="InterPro" id="IPR001867">
    <property type="entry name" value="OmpR/PhoB-type_DNA-bd"/>
</dbReference>
<feature type="DNA-binding region" description="OmpR/PhoB-type" evidence="5">
    <location>
        <begin position="1"/>
        <end position="98"/>
    </location>
</feature>
<dbReference type="Gene3D" id="1.10.10.10">
    <property type="entry name" value="Winged helix-like DNA-binding domain superfamily/Winged helix DNA-binding domain"/>
    <property type="match status" value="1"/>
</dbReference>
<dbReference type="EMBL" id="BAAANN010000036">
    <property type="protein sequence ID" value="GAA1981993.1"/>
    <property type="molecule type" value="Genomic_DNA"/>
</dbReference>
<dbReference type="InterPro" id="IPR027417">
    <property type="entry name" value="P-loop_NTPase"/>
</dbReference>
<accession>A0ABP5DKK5</accession>
<dbReference type="SUPFAM" id="SSF48452">
    <property type="entry name" value="TPR-like"/>
    <property type="match status" value="1"/>
</dbReference>
<keyword evidence="4" id="KW-0804">Transcription</keyword>
<keyword evidence="8" id="KW-1185">Reference proteome</keyword>
<dbReference type="SMART" id="SM01043">
    <property type="entry name" value="BTAD"/>
    <property type="match status" value="1"/>
</dbReference>
<feature type="domain" description="OmpR/PhoB-type" evidence="6">
    <location>
        <begin position="1"/>
        <end position="98"/>
    </location>
</feature>
<evidence type="ECO:0000256" key="1">
    <source>
        <dbReference type="ARBA" id="ARBA00005820"/>
    </source>
</evidence>
<dbReference type="PANTHER" id="PTHR35807:SF1">
    <property type="entry name" value="TRANSCRIPTIONAL REGULATOR REDD"/>
    <property type="match status" value="1"/>
</dbReference>
<dbReference type="Pfam" id="PF00486">
    <property type="entry name" value="Trans_reg_C"/>
    <property type="match status" value="1"/>
</dbReference>
<evidence type="ECO:0000256" key="3">
    <source>
        <dbReference type="ARBA" id="ARBA00023125"/>
    </source>
</evidence>
<reference evidence="8" key="1">
    <citation type="journal article" date="2019" name="Int. J. Syst. Evol. Microbiol.">
        <title>The Global Catalogue of Microorganisms (GCM) 10K type strain sequencing project: providing services to taxonomists for standard genome sequencing and annotation.</title>
        <authorList>
            <consortium name="The Broad Institute Genomics Platform"/>
            <consortium name="The Broad Institute Genome Sequencing Center for Infectious Disease"/>
            <person name="Wu L."/>
            <person name="Ma J."/>
        </authorList>
    </citation>
    <scope>NUCLEOTIDE SEQUENCE [LARGE SCALE GENOMIC DNA]</scope>
    <source>
        <strain evidence="8">JCM 14545</strain>
    </source>
</reference>
<comment type="caution">
    <text evidence="7">The sequence shown here is derived from an EMBL/GenBank/DDBJ whole genome shotgun (WGS) entry which is preliminary data.</text>
</comment>
<sequence length="1042" mass="111361">MKAQLLGPVRAWQPDGSEIALGSAHRRAVFAVLALRANTVVPRAELIDAIWGESAPASASGSIYTYVSGLRQALEPGRSRRSAGTVLVSEGSGYRLRLEPEALDVSRFVALREQSRDADTARRRENLDAALTLWQGEALDGTPGPFAAAQRDRLTEMWLDTKELRAQVALDAGEHATVLTDLFDLVARHPLREGLRGLLMTALWRAGRRTDALGVYTDFHTTTVAKLGVEPSTALTHLYDQMLAGTAPDEAPSFVGRDAELSVLRAAAEAVSAGRGGSVWVDGEPGIGKSALLAEGLSGTGGIPVASAVADELGQRFPLRFLLDGLGVSLQSDDPRRVKLAERVRDLAESGAEAITEAVDDVLDLVERLCEDGPLVLVGDEMQWADPASLLVWERLAGETGRLPLLLAGACRPLPRRPEVERLRATLSSTTARISLGPLDDDAVHGILVESLGAEPGADLLASSALAAGNPRYVKEIAENFAGGQSPVFPAAQYLTFLTEDTREVLRLAALLGDGFTVTELEAALGDREIDTTAAVLEALVGGVLTSPDDRLEFRHPVVRRALYDHTPAGVRVALHRQFADAMARFGCRADRVAEQLLAAGAPVEPWVLDWVPAEIGALATRTPQSALRLLRLAAGSAAAGVEERDALTTVETRLRFWLGGEPMAEAASAAARTTDPGRAAELRWIVAYLHYRRGDIPAAITGVQDALRDPAMPSSWRQHHESLLSLVMPAGSLLATFLPAQQAASDAGLDRALEVVSVVPKLATLHRLLLDDMMPTLRAVTDDDLSCGRTARAYWHGSWDSVLTELGNVVHDGAAVASYLLGPPGSVRLLHSVAGLIAGHRGEVGTAKAHLLAAQEQPRLGTADFEGADFLLVANAVVAEQLGHAEEALDLLSASFEKRFQPTRYRHHWLPVLVRLAQETGDRARARYATMLCETTPGPEAAHCRGLLEHDSARVLTAAGHYLGQGAPLSFATAMEDAAVLMAERDDHEGAEAAFRKALRAYTRLGARWDARRAETRLRPFGMTPPAVTSIATVAATGTDG</sequence>
<dbReference type="InterPro" id="IPR036388">
    <property type="entry name" value="WH-like_DNA-bd_sf"/>
</dbReference>
<keyword evidence="2" id="KW-0805">Transcription regulation</keyword>
<dbReference type="Pfam" id="PF13191">
    <property type="entry name" value="AAA_16"/>
    <property type="match status" value="1"/>
</dbReference>
<proteinExistence type="inferred from homology"/>
<protein>
    <submittedName>
        <fullName evidence="7">BTAD domain-containing putative transcriptional regulator</fullName>
    </submittedName>
</protein>
<evidence type="ECO:0000313" key="8">
    <source>
        <dbReference type="Proteomes" id="UP001501116"/>
    </source>
</evidence>
<dbReference type="SUPFAM" id="SSF46894">
    <property type="entry name" value="C-terminal effector domain of the bipartite response regulators"/>
    <property type="match status" value="1"/>
</dbReference>
<dbReference type="RefSeq" id="WP_344428696.1">
    <property type="nucleotide sequence ID" value="NZ_BAAANN010000036.1"/>
</dbReference>
<organism evidence="7 8">
    <name type="scientific">Amycolatopsis minnesotensis</name>
    <dbReference type="NCBI Taxonomy" id="337894"/>
    <lineage>
        <taxon>Bacteria</taxon>
        <taxon>Bacillati</taxon>
        <taxon>Actinomycetota</taxon>
        <taxon>Actinomycetes</taxon>
        <taxon>Pseudonocardiales</taxon>
        <taxon>Pseudonocardiaceae</taxon>
        <taxon>Amycolatopsis</taxon>
    </lineage>
</organism>
<dbReference type="InterPro" id="IPR041664">
    <property type="entry name" value="AAA_16"/>
</dbReference>
<keyword evidence="3 5" id="KW-0238">DNA-binding</keyword>
<evidence type="ECO:0000259" key="6">
    <source>
        <dbReference type="PROSITE" id="PS51755"/>
    </source>
</evidence>
<evidence type="ECO:0000256" key="2">
    <source>
        <dbReference type="ARBA" id="ARBA00023015"/>
    </source>
</evidence>
<dbReference type="SUPFAM" id="SSF52540">
    <property type="entry name" value="P-loop containing nucleoside triphosphate hydrolases"/>
    <property type="match status" value="1"/>
</dbReference>
<name>A0ABP5DKK5_9PSEU</name>
<evidence type="ECO:0000256" key="4">
    <source>
        <dbReference type="ARBA" id="ARBA00023163"/>
    </source>
</evidence>
<dbReference type="InterPro" id="IPR051677">
    <property type="entry name" value="AfsR-DnrI-RedD_regulator"/>
</dbReference>
<comment type="similarity">
    <text evidence="1">Belongs to the AfsR/DnrI/RedD regulatory family.</text>
</comment>
<evidence type="ECO:0000313" key="7">
    <source>
        <dbReference type="EMBL" id="GAA1981993.1"/>
    </source>
</evidence>
<dbReference type="Pfam" id="PF03704">
    <property type="entry name" value="BTAD"/>
    <property type="match status" value="1"/>
</dbReference>
<dbReference type="SMART" id="SM00862">
    <property type="entry name" value="Trans_reg_C"/>
    <property type="match status" value="1"/>
</dbReference>
<dbReference type="PROSITE" id="PS51755">
    <property type="entry name" value="OMPR_PHOB"/>
    <property type="match status" value="1"/>
</dbReference>
<gene>
    <name evidence="7" type="ORF">GCM10009754_68580</name>
</gene>
<dbReference type="InterPro" id="IPR016032">
    <property type="entry name" value="Sig_transdc_resp-reg_C-effctor"/>
</dbReference>
<evidence type="ECO:0000256" key="5">
    <source>
        <dbReference type="PROSITE-ProRule" id="PRU01091"/>
    </source>
</evidence>
<dbReference type="Proteomes" id="UP001501116">
    <property type="component" value="Unassembled WGS sequence"/>
</dbReference>